<keyword evidence="3" id="KW-1185">Reference proteome</keyword>
<organism evidence="2 3">
    <name type="scientific">Trametes versicolor (strain FP-101664)</name>
    <name type="common">White-rot fungus</name>
    <name type="synonym">Coriolus versicolor</name>
    <dbReference type="NCBI Taxonomy" id="717944"/>
    <lineage>
        <taxon>Eukaryota</taxon>
        <taxon>Fungi</taxon>
        <taxon>Dikarya</taxon>
        <taxon>Basidiomycota</taxon>
        <taxon>Agaricomycotina</taxon>
        <taxon>Agaricomycetes</taxon>
        <taxon>Polyporales</taxon>
        <taxon>Polyporaceae</taxon>
        <taxon>Trametes</taxon>
    </lineage>
</organism>
<evidence type="ECO:0000256" key="1">
    <source>
        <dbReference type="SAM" id="MobiDB-lite"/>
    </source>
</evidence>
<evidence type="ECO:0000313" key="2">
    <source>
        <dbReference type="EMBL" id="EIW51188.1"/>
    </source>
</evidence>
<dbReference type="RefSeq" id="XP_008045927.1">
    <property type="nucleotide sequence ID" value="XM_008047736.1"/>
</dbReference>
<dbReference type="Proteomes" id="UP000054317">
    <property type="component" value="Unassembled WGS sequence"/>
</dbReference>
<protein>
    <submittedName>
        <fullName evidence="2">Uncharacterized protein</fullName>
    </submittedName>
</protein>
<feature type="region of interest" description="Disordered" evidence="1">
    <location>
        <begin position="171"/>
        <end position="190"/>
    </location>
</feature>
<accession>R7S615</accession>
<dbReference type="GeneID" id="19417541"/>
<dbReference type="OMA" id="WICEDSP"/>
<feature type="region of interest" description="Disordered" evidence="1">
    <location>
        <begin position="483"/>
        <end position="515"/>
    </location>
</feature>
<dbReference type="OrthoDB" id="2736611at2759"/>
<reference evidence="3" key="1">
    <citation type="journal article" date="2012" name="Science">
        <title>The Paleozoic origin of enzymatic lignin decomposition reconstructed from 31 fungal genomes.</title>
        <authorList>
            <person name="Floudas D."/>
            <person name="Binder M."/>
            <person name="Riley R."/>
            <person name="Barry K."/>
            <person name="Blanchette R.A."/>
            <person name="Henrissat B."/>
            <person name="Martinez A.T."/>
            <person name="Otillar R."/>
            <person name="Spatafora J.W."/>
            <person name="Yadav J.S."/>
            <person name="Aerts A."/>
            <person name="Benoit I."/>
            <person name="Boyd A."/>
            <person name="Carlson A."/>
            <person name="Copeland A."/>
            <person name="Coutinho P.M."/>
            <person name="de Vries R.P."/>
            <person name="Ferreira P."/>
            <person name="Findley K."/>
            <person name="Foster B."/>
            <person name="Gaskell J."/>
            <person name="Glotzer D."/>
            <person name="Gorecki P."/>
            <person name="Heitman J."/>
            <person name="Hesse C."/>
            <person name="Hori C."/>
            <person name="Igarashi K."/>
            <person name="Jurgens J.A."/>
            <person name="Kallen N."/>
            <person name="Kersten P."/>
            <person name="Kohler A."/>
            <person name="Kuees U."/>
            <person name="Kumar T.K.A."/>
            <person name="Kuo A."/>
            <person name="LaButti K."/>
            <person name="Larrondo L.F."/>
            <person name="Lindquist E."/>
            <person name="Ling A."/>
            <person name="Lombard V."/>
            <person name="Lucas S."/>
            <person name="Lundell T."/>
            <person name="Martin R."/>
            <person name="McLaughlin D.J."/>
            <person name="Morgenstern I."/>
            <person name="Morin E."/>
            <person name="Murat C."/>
            <person name="Nagy L.G."/>
            <person name="Nolan M."/>
            <person name="Ohm R.A."/>
            <person name="Patyshakuliyeva A."/>
            <person name="Rokas A."/>
            <person name="Ruiz-Duenas F.J."/>
            <person name="Sabat G."/>
            <person name="Salamov A."/>
            <person name="Samejima M."/>
            <person name="Schmutz J."/>
            <person name="Slot J.C."/>
            <person name="St John F."/>
            <person name="Stenlid J."/>
            <person name="Sun H."/>
            <person name="Sun S."/>
            <person name="Syed K."/>
            <person name="Tsang A."/>
            <person name="Wiebenga A."/>
            <person name="Young D."/>
            <person name="Pisabarro A."/>
            <person name="Eastwood D.C."/>
            <person name="Martin F."/>
            <person name="Cullen D."/>
            <person name="Grigoriev I.V."/>
            <person name="Hibbett D.S."/>
        </authorList>
    </citation>
    <scope>NUCLEOTIDE SEQUENCE [LARGE SCALE GENOMIC DNA]</scope>
    <source>
        <strain evidence="3">FP-101664</strain>
    </source>
</reference>
<evidence type="ECO:0000313" key="3">
    <source>
        <dbReference type="Proteomes" id="UP000054317"/>
    </source>
</evidence>
<proteinExistence type="predicted"/>
<sequence length="515" mass="57218">MAVIVARAFLQDIKSFIAQTVRDETKNIVVDPSLDAYDWAKSRVDTHQRWAKLADPLDFGPGNSTFSDLVHLIALTQDDIADALPPSTIGNCSMEALVDRMYAWAISDRQGQRAPFYKAGTAGVVLRIIITELANYLRSYTEVERATEFKAALVAALVALHIHFIPDARRVGNGSPTHQPDPRGWTGLGASPRPRSLNPALARTHSERITLQINQSSQQLLDNDIRGKWSACETSIEELRVFSSRLILPEEFEKGIVQARRAVTGYVLEVYNWAFQRLMDDLQHWDCQLALTLAIMLSKQLPAISYPKSAPADLLDAIAAQSITNQEACILAIRRTPWVVRTTNRGLKDVPLYITQATLFLLAWINDKSPLRLRLDAGTEIGEWTSKHSTKGLSHMNLIRLGIAYGNSKRLFTSPRYNTDYMILPTPSLKAWAKRVKAGVADPKDGAFNLTVRIFGNATALKLRDSGNFSSLGINRVQGLQKATSDTAPVASSSRRNLDVLSDSESPPHNRRRIN</sequence>
<name>R7S615_TRAVS</name>
<feature type="compositionally biased region" description="Polar residues" evidence="1">
    <location>
        <begin position="483"/>
        <end position="495"/>
    </location>
</feature>
<dbReference type="AlphaFoldDB" id="R7S615"/>
<gene>
    <name evidence="2" type="ORF">TRAVEDRAFT_54801</name>
</gene>
<dbReference type="KEGG" id="tvs:TRAVEDRAFT_54801"/>
<dbReference type="EMBL" id="JH711972">
    <property type="protein sequence ID" value="EIW51188.1"/>
    <property type="molecule type" value="Genomic_DNA"/>
</dbReference>